<dbReference type="Pfam" id="PF13920">
    <property type="entry name" value="zf-C3HC4_3"/>
    <property type="match status" value="1"/>
</dbReference>
<evidence type="ECO:0000313" key="5">
    <source>
        <dbReference type="Proteomes" id="UP000674318"/>
    </source>
</evidence>
<dbReference type="OrthoDB" id="1711136at2759"/>
<evidence type="ECO:0000259" key="3">
    <source>
        <dbReference type="PROSITE" id="PS50089"/>
    </source>
</evidence>
<dbReference type="GeneID" id="94293682"/>
<reference evidence="4 5" key="1">
    <citation type="submission" date="2021-02" db="EMBL/GenBank/DDBJ databases">
        <title>Porcisia hertigi Genome sequencing and assembly.</title>
        <authorList>
            <person name="Almutairi H."/>
            <person name="Gatherer D."/>
        </authorList>
    </citation>
    <scope>NUCLEOTIDE SEQUENCE [LARGE SCALE GENOMIC DNA]</scope>
    <source>
        <strain evidence="4 5">C119</strain>
    </source>
</reference>
<dbReference type="Gene3D" id="3.30.40.10">
    <property type="entry name" value="Zinc/RING finger domain, C3HC4 (zinc finger)"/>
    <property type="match status" value="1"/>
</dbReference>
<dbReference type="InterPro" id="IPR001841">
    <property type="entry name" value="Znf_RING"/>
</dbReference>
<dbReference type="Proteomes" id="UP000674318">
    <property type="component" value="Chromosome 10"/>
</dbReference>
<feature type="compositionally biased region" description="Low complexity" evidence="2">
    <location>
        <begin position="221"/>
        <end position="239"/>
    </location>
</feature>
<dbReference type="PROSITE" id="PS50089">
    <property type="entry name" value="ZF_RING_2"/>
    <property type="match status" value="1"/>
</dbReference>
<keyword evidence="1" id="KW-0862">Zinc</keyword>
<dbReference type="InterPro" id="IPR013083">
    <property type="entry name" value="Znf_RING/FYVE/PHD"/>
</dbReference>
<protein>
    <recommendedName>
        <fullName evidence="3">RING-type domain-containing protein</fullName>
    </recommendedName>
</protein>
<comment type="caution">
    <text evidence="4">The sequence shown here is derived from an EMBL/GenBank/DDBJ whole genome shotgun (WGS) entry which is preliminary data.</text>
</comment>
<keyword evidence="1" id="KW-0479">Metal-binding</keyword>
<dbReference type="RefSeq" id="XP_067759086.1">
    <property type="nucleotide sequence ID" value="XM_067903605.1"/>
</dbReference>
<proteinExistence type="predicted"/>
<keyword evidence="1" id="KW-0863">Zinc-finger</keyword>
<dbReference type="PANTHER" id="PTHR22996">
    <property type="entry name" value="MAHOGUNIN"/>
    <property type="match status" value="1"/>
</dbReference>
<dbReference type="KEGG" id="phet:94293682"/>
<dbReference type="GO" id="GO:0016567">
    <property type="term" value="P:protein ubiquitination"/>
    <property type="evidence" value="ECO:0007669"/>
    <property type="project" value="TreeGrafter"/>
</dbReference>
<keyword evidence="5" id="KW-1185">Reference proteome</keyword>
<dbReference type="SUPFAM" id="SSF57850">
    <property type="entry name" value="RING/U-box"/>
    <property type="match status" value="1"/>
</dbReference>
<dbReference type="PANTHER" id="PTHR22996:SF0">
    <property type="entry name" value="RE60872P-RELATED"/>
    <property type="match status" value="1"/>
</dbReference>
<organism evidence="4 5">
    <name type="scientific">Porcisia hertigi</name>
    <dbReference type="NCBI Taxonomy" id="2761500"/>
    <lineage>
        <taxon>Eukaryota</taxon>
        <taxon>Discoba</taxon>
        <taxon>Euglenozoa</taxon>
        <taxon>Kinetoplastea</taxon>
        <taxon>Metakinetoplastina</taxon>
        <taxon>Trypanosomatida</taxon>
        <taxon>Trypanosomatidae</taxon>
        <taxon>Leishmaniinae</taxon>
        <taxon>Porcisia</taxon>
    </lineage>
</organism>
<feature type="region of interest" description="Disordered" evidence="2">
    <location>
        <begin position="203"/>
        <end position="239"/>
    </location>
</feature>
<dbReference type="EMBL" id="JAFJZO010000010">
    <property type="protein sequence ID" value="KAG5510345.1"/>
    <property type="molecule type" value="Genomic_DNA"/>
</dbReference>
<gene>
    <name evidence="4" type="ORF">JKF63_07674</name>
</gene>
<sequence length="365" mass="39998">MGNVANHPQPTANVVTDLELRLAPHNFYLVFGKPSIQFARDRTRGPLIYDVEVEYDENIIEHAATLDLTCAVPRRQNIELISTPPPSPNTVGGSQGFALRFQIAATHPPQRVRVYAGVSVEYRVGDGVRLKNRGVVEAGSLCIFDTTETSGLTTVITNPLVLPQLLRPIEYEEKVDADKPSTLQWVTYAPLAIEVLVREAKEPLQNPQRSAPSDKPAHGASRSSSLVSSPSSTPRAKSSNKAIVQYTFLEAPEDAMKLRGSPGSGEEAQAVRRLTCKVARQLLQVGSEVYNLEDVFADSFEEDVRNPALAEENAGLCVVCLTNQKDTTILPCRHLCLCNDCAAHLCLRSNRCPLCRGNIDRVMTL</sequence>
<accession>A0A836IQI8</accession>
<evidence type="ECO:0000313" key="4">
    <source>
        <dbReference type="EMBL" id="KAG5510345.1"/>
    </source>
</evidence>
<name>A0A836IQI8_9TRYP</name>
<evidence type="ECO:0000256" key="1">
    <source>
        <dbReference type="PROSITE-ProRule" id="PRU00175"/>
    </source>
</evidence>
<dbReference type="GO" id="GO:0008270">
    <property type="term" value="F:zinc ion binding"/>
    <property type="evidence" value="ECO:0007669"/>
    <property type="project" value="UniProtKB-KW"/>
</dbReference>
<dbReference type="InterPro" id="IPR045194">
    <property type="entry name" value="MGRN1/RNF157-like"/>
</dbReference>
<feature type="domain" description="RING-type" evidence="3">
    <location>
        <begin position="317"/>
        <end position="356"/>
    </location>
</feature>
<dbReference type="AlphaFoldDB" id="A0A836IQI8"/>
<dbReference type="GO" id="GO:0061630">
    <property type="term" value="F:ubiquitin protein ligase activity"/>
    <property type="evidence" value="ECO:0007669"/>
    <property type="project" value="UniProtKB-EC"/>
</dbReference>
<evidence type="ECO:0000256" key="2">
    <source>
        <dbReference type="SAM" id="MobiDB-lite"/>
    </source>
</evidence>